<feature type="non-terminal residue" evidence="2">
    <location>
        <position position="1"/>
    </location>
</feature>
<accession>A0A1Y2HFX4</accession>
<keyword evidence="3" id="KW-1185">Reference proteome</keyword>
<comment type="caution">
    <text evidence="2">The sequence shown here is derived from an EMBL/GenBank/DDBJ whole genome shotgun (WGS) entry which is preliminary data.</text>
</comment>
<reference evidence="2 3" key="1">
    <citation type="submission" date="2016-07" db="EMBL/GenBank/DDBJ databases">
        <title>Pervasive Adenine N6-methylation of Active Genes in Fungi.</title>
        <authorList>
            <consortium name="DOE Joint Genome Institute"/>
            <person name="Mondo S.J."/>
            <person name="Dannebaum R.O."/>
            <person name="Kuo R.C."/>
            <person name="Labutti K."/>
            <person name="Haridas S."/>
            <person name="Kuo A."/>
            <person name="Salamov A."/>
            <person name="Ahrendt S.R."/>
            <person name="Lipzen A."/>
            <person name="Sullivan W."/>
            <person name="Andreopoulos W.B."/>
            <person name="Clum A."/>
            <person name="Lindquist E."/>
            <person name="Daum C."/>
            <person name="Ramamoorthy G.K."/>
            <person name="Gryganskyi A."/>
            <person name="Culley D."/>
            <person name="Magnuson J.K."/>
            <person name="James T.Y."/>
            <person name="O'Malley M.A."/>
            <person name="Stajich J.E."/>
            <person name="Spatafora J.W."/>
            <person name="Visel A."/>
            <person name="Grigoriev I.V."/>
        </authorList>
    </citation>
    <scope>NUCLEOTIDE SEQUENCE [LARGE SCALE GENOMIC DNA]</scope>
    <source>
        <strain evidence="2 3">PL171</strain>
    </source>
</reference>
<proteinExistence type="predicted"/>
<name>A0A1Y2HFX4_9FUNG</name>
<dbReference type="AlphaFoldDB" id="A0A1Y2HFX4"/>
<protein>
    <submittedName>
        <fullName evidence="2">Uncharacterized protein</fullName>
    </submittedName>
</protein>
<evidence type="ECO:0000313" key="3">
    <source>
        <dbReference type="Proteomes" id="UP000193411"/>
    </source>
</evidence>
<sequence length="83" mass="8807">EGLLGARWCSLVKAGTAEKCHSVGNLIGRSGGNSGQGGKGEDGRGRDRLNDSCANDHVHLCQVREREDDRHVLRGKHIGAGFA</sequence>
<feature type="region of interest" description="Disordered" evidence="1">
    <location>
        <begin position="24"/>
        <end position="50"/>
    </location>
</feature>
<gene>
    <name evidence="2" type="ORF">BCR44DRAFT_1438073</name>
</gene>
<feature type="compositionally biased region" description="Gly residues" evidence="1">
    <location>
        <begin position="29"/>
        <end position="38"/>
    </location>
</feature>
<organism evidence="2 3">
    <name type="scientific">Catenaria anguillulae PL171</name>
    <dbReference type="NCBI Taxonomy" id="765915"/>
    <lineage>
        <taxon>Eukaryota</taxon>
        <taxon>Fungi</taxon>
        <taxon>Fungi incertae sedis</taxon>
        <taxon>Blastocladiomycota</taxon>
        <taxon>Blastocladiomycetes</taxon>
        <taxon>Blastocladiales</taxon>
        <taxon>Catenariaceae</taxon>
        <taxon>Catenaria</taxon>
    </lineage>
</organism>
<evidence type="ECO:0000256" key="1">
    <source>
        <dbReference type="SAM" id="MobiDB-lite"/>
    </source>
</evidence>
<dbReference type="EMBL" id="MCFL01000035">
    <property type="protein sequence ID" value="ORZ33486.1"/>
    <property type="molecule type" value="Genomic_DNA"/>
</dbReference>
<feature type="compositionally biased region" description="Basic and acidic residues" evidence="1">
    <location>
        <begin position="39"/>
        <end position="50"/>
    </location>
</feature>
<evidence type="ECO:0000313" key="2">
    <source>
        <dbReference type="EMBL" id="ORZ33486.1"/>
    </source>
</evidence>
<dbReference type="Proteomes" id="UP000193411">
    <property type="component" value="Unassembled WGS sequence"/>
</dbReference>